<reference evidence="3" key="1">
    <citation type="journal article" date="2019" name="Int. J. Syst. Evol. Microbiol.">
        <title>The Global Catalogue of Microorganisms (GCM) 10K type strain sequencing project: providing services to taxonomists for standard genome sequencing and annotation.</title>
        <authorList>
            <consortium name="The Broad Institute Genomics Platform"/>
            <consortium name="The Broad Institute Genome Sequencing Center for Infectious Disease"/>
            <person name="Wu L."/>
            <person name="Ma J."/>
        </authorList>
    </citation>
    <scope>NUCLEOTIDE SEQUENCE [LARGE SCALE GENOMIC DNA]</scope>
    <source>
        <strain evidence="3">JCM 17442</strain>
    </source>
</reference>
<evidence type="ECO:0008006" key="4">
    <source>
        <dbReference type="Google" id="ProtNLM"/>
    </source>
</evidence>
<keyword evidence="1" id="KW-1133">Transmembrane helix</keyword>
<accession>A0ABP8E1H0</accession>
<keyword evidence="3" id="KW-1185">Reference proteome</keyword>
<dbReference type="Proteomes" id="UP001501594">
    <property type="component" value="Unassembled WGS sequence"/>
</dbReference>
<feature type="transmembrane region" description="Helical" evidence="1">
    <location>
        <begin position="175"/>
        <end position="198"/>
    </location>
</feature>
<protein>
    <recommendedName>
        <fullName evidence="4">DNA helicase</fullName>
    </recommendedName>
</protein>
<evidence type="ECO:0000256" key="1">
    <source>
        <dbReference type="SAM" id="Phobius"/>
    </source>
</evidence>
<keyword evidence="1" id="KW-0812">Transmembrane</keyword>
<name>A0ABP8E1H0_9MICO</name>
<dbReference type="EMBL" id="BAABAU010000001">
    <property type="protein sequence ID" value="GAA4266062.1"/>
    <property type="molecule type" value="Genomic_DNA"/>
</dbReference>
<gene>
    <name evidence="2" type="ORF">GCM10022256_16740</name>
</gene>
<sequence>MATSRKRTREMKKLRGDAADIWGETREVLGHSAQFWKEAGAEAAAVAVNDVAPRVRAALDNQVKPAVSSGVAQATTAATAAAATAKERLVKDVAPAVTAAVASSPLADLANDPKVAEFVKSGKKAGKKLSKKAKKRAIKAAAKQARKHPKAAIKVAKAAKAARSVQKQHSKKNGIGAGGVFLIILGVIGLGALVYAAVQTLRADDELWVADDDDKA</sequence>
<dbReference type="RefSeq" id="WP_344794954.1">
    <property type="nucleotide sequence ID" value="NZ_BAABAU010000001.1"/>
</dbReference>
<proteinExistence type="predicted"/>
<organism evidence="2 3">
    <name type="scientific">Frondihabitans peucedani</name>
    <dbReference type="NCBI Taxonomy" id="598626"/>
    <lineage>
        <taxon>Bacteria</taxon>
        <taxon>Bacillati</taxon>
        <taxon>Actinomycetota</taxon>
        <taxon>Actinomycetes</taxon>
        <taxon>Micrococcales</taxon>
        <taxon>Microbacteriaceae</taxon>
        <taxon>Frondihabitans</taxon>
    </lineage>
</organism>
<evidence type="ECO:0000313" key="3">
    <source>
        <dbReference type="Proteomes" id="UP001501594"/>
    </source>
</evidence>
<evidence type="ECO:0000313" key="2">
    <source>
        <dbReference type="EMBL" id="GAA4266062.1"/>
    </source>
</evidence>
<keyword evidence="1" id="KW-0472">Membrane</keyword>
<comment type="caution">
    <text evidence="2">The sequence shown here is derived from an EMBL/GenBank/DDBJ whole genome shotgun (WGS) entry which is preliminary data.</text>
</comment>